<dbReference type="PROSITE" id="PS51635">
    <property type="entry name" value="PNPLA"/>
    <property type="match status" value="1"/>
</dbReference>
<evidence type="ECO:0000259" key="13">
    <source>
        <dbReference type="PROSITE" id="PS51635"/>
    </source>
</evidence>
<dbReference type="PANTHER" id="PTHR20852">
    <property type="entry name" value="GLUTAMINE SYNTHETASE"/>
    <property type="match status" value="1"/>
</dbReference>
<evidence type="ECO:0000256" key="8">
    <source>
        <dbReference type="PROSITE-ProRule" id="PRU00023"/>
    </source>
</evidence>
<evidence type="ECO:0000256" key="7">
    <source>
        <dbReference type="ARBA" id="ARBA00023422"/>
    </source>
</evidence>
<dbReference type="EMBL" id="LIAE01009358">
    <property type="protein sequence ID" value="PAV70102.1"/>
    <property type="molecule type" value="Genomic_DNA"/>
</dbReference>
<feature type="transmembrane region" description="Helical" evidence="12">
    <location>
        <begin position="1278"/>
        <end position="1304"/>
    </location>
</feature>
<dbReference type="FunFam" id="3.10.20.70:FF:000004">
    <property type="entry name" value="Glutamine synthetase"/>
    <property type="match status" value="1"/>
</dbReference>
<evidence type="ECO:0008006" key="18">
    <source>
        <dbReference type="Google" id="ProtNLM"/>
    </source>
</evidence>
<keyword evidence="3" id="KW-0436">Ligase</keyword>
<dbReference type="GO" id="GO:0004623">
    <property type="term" value="F:phospholipase A2 activity"/>
    <property type="evidence" value="ECO:0007669"/>
    <property type="project" value="UniProtKB-EC"/>
</dbReference>
<dbReference type="Proteomes" id="UP000218231">
    <property type="component" value="Unassembled WGS sequence"/>
</dbReference>
<dbReference type="Pfam" id="PF03951">
    <property type="entry name" value="Gln-synt_N"/>
    <property type="match status" value="1"/>
</dbReference>
<dbReference type="STRING" id="2018661.A0A2A2K886"/>
<comment type="subunit">
    <text evidence="2">Homooctamer.</text>
</comment>
<dbReference type="PROSITE" id="PS51987">
    <property type="entry name" value="GS_CATALYTIC"/>
    <property type="match status" value="1"/>
</dbReference>
<keyword evidence="5" id="KW-0067">ATP-binding</keyword>
<feature type="active site" description="Proton acceptor" evidence="9">
    <location>
        <position position="647"/>
    </location>
</feature>
<keyword evidence="8" id="KW-0040">ANK repeat</keyword>
<keyword evidence="12" id="KW-0812">Transmembrane</keyword>
<keyword evidence="17" id="KW-1185">Reference proteome</keyword>
<dbReference type="PROSITE" id="PS00181">
    <property type="entry name" value="GLNA_ATP"/>
    <property type="match status" value="1"/>
</dbReference>
<evidence type="ECO:0000256" key="11">
    <source>
        <dbReference type="RuleBase" id="RU000384"/>
    </source>
</evidence>
<dbReference type="FunFam" id="3.30.590.10:FF:000004">
    <property type="entry name" value="Glutamine synthetase"/>
    <property type="match status" value="1"/>
</dbReference>
<keyword evidence="4" id="KW-0547">Nucleotide-binding</keyword>
<feature type="domain" description="GS catalytic" evidence="15">
    <location>
        <begin position="914"/>
        <end position="1153"/>
    </location>
</feature>
<feature type="short sequence motif" description="GXGXXG" evidence="9">
    <location>
        <begin position="478"/>
        <end position="483"/>
    </location>
</feature>
<feature type="repeat" description="ANK" evidence="8">
    <location>
        <begin position="330"/>
        <end position="370"/>
    </location>
</feature>
<dbReference type="PANTHER" id="PTHR20852:SF42">
    <property type="entry name" value="GLUTAMINE SYNTHETASE"/>
    <property type="match status" value="1"/>
</dbReference>
<dbReference type="InterPro" id="IPR027303">
    <property type="entry name" value="Gln_synth_gly_rich_site"/>
</dbReference>
<dbReference type="SUPFAM" id="SSF55931">
    <property type="entry name" value="Glutamine synthetase/guanido kinase"/>
    <property type="match status" value="1"/>
</dbReference>
<dbReference type="Pfam" id="PF12796">
    <property type="entry name" value="Ank_2"/>
    <property type="match status" value="2"/>
</dbReference>
<dbReference type="Pfam" id="PF20146">
    <property type="entry name" value="NRF"/>
    <property type="match status" value="1"/>
</dbReference>
<dbReference type="SUPFAM" id="SSF54368">
    <property type="entry name" value="Glutamine synthetase, N-terminal domain"/>
    <property type="match status" value="1"/>
</dbReference>
<keyword evidence="12" id="KW-1133">Transmembrane helix</keyword>
<evidence type="ECO:0000256" key="9">
    <source>
        <dbReference type="PROSITE-ProRule" id="PRU01161"/>
    </source>
</evidence>
<gene>
    <name evidence="16" type="ORF">WR25_09674</name>
</gene>
<evidence type="ECO:0000256" key="12">
    <source>
        <dbReference type="SAM" id="Phobius"/>
    </source>
</evidence>
<keyword evidence="12" id="KW-0472">Membrane</keyword>
<evidence type="ECO:0000256" key="6">
    <source>
        <dbReference type="ARBA" id="ARBA00023098"/>
    </source>
</evidence>
<keyword evidence="6 9" id="KW-0443">Lipid metabolism</keyword>
<dbReference type="Pfam" id="PF00120">
    <property type="entry name" value="Gln-synt_C"/>
    <property type="match status" value="1"/>
</dbReference>
<comment type="caution">
    <text evidence="16">The sequence shown here is derived from an EMBL/GenBank/DDBJ whole genome shotgun (WGS) entry which is preliminary data.</text>
</comment>
<feature type="repeat" description="ANK" evidence="8">
    <location>
        <begin position="371"/>
        <end position="403"/>
    </location>
</feature>
<feature type="transmembrane region" description="Helical" evidence="12">
    <location>
        <begin position="1391"/>
        <end position="1413"/>
    </location>
</feature>
<dbReference type="InterPro" id="IPR014746">
    <property type="entry name" value="Gln_synth/guanido_kin_cat_dom"/>
</dbReference>
<accession>A0A2A2K886</accession>
<dbReference type="PROSITE" id="PS50088">
    <property type="entry name" value="ANK_REPEAT"/>
    <property type="match status" value="3"/>
</dbReference>
<dbReference type="InterPro" id="IPR002641">
    <property type="entry name" value="PNPLA_dom"/>
</dbReference>
<dbReference type="InterPro" id="IPR036651">
    <property type="entry name" value="Gln_synt_N_sf"/>
</dbReference>
<dbReference type="PROSITE" id="PS50297">
    <property type="entry name" value="ANK_REP_REGION"/>
    <property type="match status" value="3"/>
</dbReference>
<dbReference type="Gene3D" id="1.25.40.20">
    <property type="entry name" value="Ankyrin repeat-containing domain"/>
    <property type="match status" value="2"/>
</dbReference>
<protein>
    <recommendedName>
        <fullName evidence="18">Glutamine synthetase</fullName>
    </recommendedName>
</protein>
<dbReference type="GO" id="GO:0005737">
    <property type="term" value="C:cytoplasm"/>
    <property type="evidence" value="ECO:0007669"/>
    <property type="project" value="TreeGrafter"/>
</dbReference>
<dbReference type="InterPro" id="IPR050292">
    <property type="entry name" value="Glutamine_Synthetase"/>
</dbReference>
<feature type="domain" description="GS beta-grasp" evidence="14">
    <location>
        <begin position="830"/>
        <end position="914"/>
    </location>
</feature>
<evidence type="ECO:0000313" key="17">
    <source>
        <dbReference type="Proteomes" id="UP000218231"/>
    </source>
</evidence>
<dbReference type="GO" id="GO:0006542">
    <property type="term" value="P:glutamine biosynthetic process"/>
    <property type="evidence" value="ECO:0007669"/>
    <property type="project" value="InterPro"/>
</dbReference>
<proteinExistence type="inferred from homology"/>
<feature type="short sequence motif" description="DGA/G" evidence="9">
    <location>
        <begin position="647"/>
        <end position="649"/>
    </location>
</feature>
<dbReference type="InterPro" id="IPR016035">
    <property type="entry name" value="Acyl_Trfase/lysoPLipase"/>
</dbReference>
<evidence type="ECO:0000259" key="14">
    <source>
        <dbReference type="PROSITE" id="PS51986"/>
    </source>
</evidence>
<dbReference type="SMART" id="SM00703">
    <property type="entry name" value="NRF"/>
    <property type="match status" value="1"/>
</dbReference>
<dbReference type="InterPro" id="IPR006621">
    <property type="entry name" value="Nose-resist-to-fluoxetine_N"/>
</dbReference>
<dbReference type="InterPro" id="IPR002110">
    <property type="entry name" value="Ankyrin_rpt"/>
</dbReference>
<feature type="transmembrane region" description="Helical" evidence="12">
    <location>
        <begin position="1351"/>
        <end position="1371"/>
    </location>
</feature>
<dbReference type="SMART" id="SM01230">
    <property type="entry name" value="Gln-synt_C"/>
    <property type="match status" value="1"/>
</dbReference>
<dbReference type="InterPro" id="IPR008146">
    <property type="entry name" value="Gln_synth_cat_dom"/>
</dbReference>
<dbReference type="Gene3D" id="3.10.20.70">
    <property type="entry name" value="Glutamine synthetase, N-terminal domain"/>
    <property type="match status" value="1"/>
</dbReference>
<name>A0A2A2K886_9BILA</name>
<dbReference type="SUPFAM" id="SSF52151">
    <property type="entry name" value="FabD/lysophospholipase-like"/>
    <property type="match status" value="1"/>
</dbReference>
<dbReference type="Gene3D" id="3.40.1090.10">
    <property type="entry name" value="Cytosolic phospholipase A2 catalytic domain"/>
    <property type="match status" value="1"/>
</dbReference>
<reference evidence="16 17" key="1">
    <citation type="journal article" date="2017" name="Curr. Biol.">
        <title>Genome architecture and evolution of a unichromosomal asexual nematode.</title>
        <authorList>
            <person name="Fradin H."/>
            <person name="Zegar C."/>
            <person name="Gutwein M."/>
            <person name="Lucas J."/>
            <person name="Kovtun M."/>
            <person name="Corcoran D."/>
            <person name="Baugh L.R."/>
            <person name="Kiontke K."/>
            <person name="Gunsalus K."/>
            <person name="Fitch D.H."/>
            <person name="Piano F."/>
        </authorList>
    </citation>
    <scope>NUCLEOTIDE SEQUENCE [LARGE SCALE GENOMIC DNA]</scope>
    <source>
        <strain evidence="16">PF1309</strain>
    </source>
</reference>
<comment type="catalytic activity">
    <reaction evidence="7">
        <text>a 1,2-diacyl-sn-glycero-3-phosphocholine + H2O = a 1-acyl-sn-glycero-3-phosphocholine + a fatty acid + H(+)</text>
        <dbReference type="Rhea" id="RHEA:15801"/>
        <dbReference type="ChEBI" id="CHEBI:15377"/>
        <dbReference type="ChEBI" id="CHEBI:15378"/>
        <dbReference type="ChEBI" id="CHEBI:28868"/>
        <dbReference type="ChEBI" id="CHEBI:57643"/>
        <dbReference type="ChEBI" id="CHEBI:58168"/>
        <dbReference type="EC" id="3.1.1.4"/>
    </reaction>
    <physiologicalReaction direction="left-to-right" evidence="7">
        <dbReference type="Rhea" id="RHEA:15802"/>
    </physiologicalReaction>
</comment>
<keyword evidence="9" id="KW-0378">Hydrolase</keyword>
<feature type="domain" description="PNPLA" evidence="13">
    <location>
        <begin position="474"/>
        <end position="660"/>
    </location>
</feature>
<dbReference type="InterPro" id="IPR008147">
    <property type="entry name" value="Gln_synt_N"/>
</dbReference>
<keyword evidence="9" id="KW-0442">Lipid degradation</keyword>
<feature type="short sequence motif" description="GXSXG" evidence="9">
    <location>
        <begin position="510"/>
        <end position="514"/>
    </location>
</feature>
<dbReference type="SMART" id="SM00248">
    <property type="entry name" value="ANK"/>
    <property type="match status" value="6"/>
</dbReference>
<feature type="transmembrane region" description="Helical" evidence="12">
    <location>
        <begin position="1434"/>
        <end position="1456"/>
    </location>
</feature>
<sequence>MVPNDQARSLLQSAGSFVQERMATTSFGSANKDEYKIEVVNKKRLEKMLKMDTLNNFSCHSESVSGVPKYHVIYLPASKIVYSNDNEKEVRQMCKKLDSLAENLNDPQLLNTKLEELMRVVWANPDWSSIHYGCALGFVKLINELFKKDAEAYLKHATPDGQFPLQIAASAGQLETVQFLVSHGACLTQKDAYGRTVVHWAAEKNANVLKELVTVSKPTEIQKCLEEVDGDGISPLGAAIKAANLDAVKILMAPLGPLPSGPLLNVLVDLDHSESLSEIIRLVVSISPTVVMQADARGRTILHRKLRKKVLLLLLQFSHKYIDINKKDNDGLTALHYAVTRCRADDSSEGDIETVTALLSYGADVNVVNSLNETPLMLAAHTTFRETVMTLLLFGADLNMKNANQQTVFAYSATSKRRADIEELLHAAEEMQKPSDANKPISTMASSLHLFQQRRAFEHQKKLKSEGRKSINGLALDGGGVKGLLIIQILLELEEKYGKSLIAEFDWICGTSTGAILALALAQNRPLLECRRLYFRLKDHIFTGKRPCDEQILEAYLKEEFGEKTTLDMIPVDGKKVFVTTCIANVSPPILKLFRSYSLSKDPAENQQMGFDNPKEITAWKAARCSSAAPTYFKAVVDESSGRKFMDGGLMANNPSRELFSEIDIFKSYAEMKGEAAETLGCILSIGTGKTKPKAANNVDLGVPNGLTDLFSQLESIIHMKNLLIEQVACADGPPVDHSRCMAHSQSALFFRFSPLLPKSIELDECDDKLLIEMMWHAKLYMSSEGQSVTRTGMAKSVRGFKRKHDDDRRDTSFKSILDRYISLDQCGIVQVKYIWIDGTGEDMRGKTKTFDFIPQNVNELPIWNFDGTSTGQATGDESDVFLKPVAMFKDPFRPGPNKIVLCETLNKNYEPTSTNNRRKCLEVMIKAADQKPWFGMEQEYTLLDSDRWPYGWPRGGYPAPQGPYYCGVGADKVYGREIVEAHARACMYAGIKISGTNAETMPAQWEFQVGPCEGIDMGDQLWVARYILHRVCEEFGVICSLDPKPVLGDWNGAGCHANFSTLKMRESGGYKCIDEAIVKLSEVHLEHIAYYDPHGGRDNERRLTGAHETETIDAFSSGVANRQCSIRIPKQCFDDQCGYLEDRRPSSNCDPYTELDSFGRLPSGLMELTRIDIGSDAECNAISGVKYETHYCYMNYQPNVELAGNNYRKLLANIVPGANELPADPKCTIDVLEHAVCMPKSCTEEDLPKIMNAHNMLPVSHYCTAKCAGDHPPKKDAVFWIITVFFCIVALIVISSSVVDYFLQNVIEDGKIMAKKPAIRALLSFSMYTNANILLSTEPAPPSHIASLDCIRAFSMSWVVSGHALIQFVVGDSLMPISRIFNPFLNTVYLNAFFSVDSFFVLSGIVVAYIFFRHVKKREIKKPITWIMYYFHRYWRLTPPMIFFIFFIIAYAQYIDGPVQAAGAK</sequence>
<dbReference type="SUPFAM" id="SSF48403">
    <property type="entry name" value="Ankyrin repeat"/>
    <property type="match status" value="1"/>
</dbReference>
<evidence type="ECO:0000256" key="4">
    <source>
        <dbReference type="ARBA" id="ARBA00022741"/>
    </source>
</evidence>
<feature type="active site" description="Nucleophile" evidence="9">
    <location>
        <position position="512"/>
    </location>
</feature>
<evidence type="ECO:0000256" key="10">
    <source>
        <dbReference type="PROSITE-ProRule" id="PRU01330"/>
    </source>
</evidence>
<dbReference type="GO" id="GO:0004356">
    <property type="term" value="F:glutamine synthetase activity"/>
    <property type="evidence" value="ECO:0007669"/>
    <property type="project" value="InterPro"/>
</dbReference>
<dbReference type="Gene3D" id="3.30.590.10">
    <property type="entry name" value="Glutamine synthetase/guanido kinase, catalytic domain"/>
    <property type="match status" value="1"/>
</dbReference>
<feature type="repeat" description="ANK" evidence="8">
    <location>
        <begin position="160"/>
        <end position="192"/>
    </location>
</feature>
<dbReference type="Pfam" id="PF01757">
    <property type="entry name" value="Acyl_transf_3"/>
    <property type="match status" value="1"/>
</dbReference>
<evidence type="ECO:0000313" key="16">
    <source>
        <dbReference type="EMBL" id="PAV70102.1"/>
    </source>
</evidence>
<dbReference type="OrthoDB" id="10021675at2759"/>
<evidence type="ECO:0000256" key="5">
    <source>
        <dbReference type="ARBA" id="ARBA00022840"/>
    </source>
</evidence>
<dbReference type="GO" id="GO:0016747">
    <property type="term" value="F:acyltransferase activity, transferring groups other than amino-acyl groups"/>
    <property type="evidence" value="ECO:0007669"/>
    <property type="project" value="InterPro"/>
</dbReference>
<organism evidence="16 17">
    <name type="scientific">Diploscapter pachys</name>
    <dbReference type="NCBI Taxonomy" id="2018661"/>
    <lineage>
        <taxon>Eukaryota</taxon>
        <taxon>Metazoa</taxon>
        <taxon>Ecdysozoa</taxon>
        <taxon>Nematoda</taxon>
        <taxon>Chromadorea</taxon>
        <taxon>Rhabditida</taxon>
        <taxon>Rhabditina</taxon>
        <taxon>Rhabditomorpha</taxon>
        <taxon>Rhabditoidea</taxon>
        <taxon>Rhabditidae</taxon>
        <taxon>Diploscapter</taxon>
    </lineage>
</organism>
<dbReference type="GO" id="GO:0016042">
    <property type="term" value="P:lipid catabolic process"/>
    <property type="evidence" value="ECO:0007669"/>
    <property type="project" value="UniProtKB-UniRule"/>
</dbReference>
<evidence type="ECO:0000256" key="3">
    <source>
        <dbReference type="ARBA" id="ARBA00022598"/>
    </source>
</evidence>
<dbReference type="GO" id="GO:0005524">
    <property type="term" value="F:ATP binding"/>
    <property type="evidence" value="ECO:0007669"/>
    <property type="project" value="UniProtKB-KW"/>
</dbReference>
<evidence type="ECO:0000256" key="1">
    <source>
        <dbReference type="ARBA" id="ARBA00009897"/>
    </source>
</evidence>
<dbReference type="InterPro" id="IPR036770">
    <property type="entry name" value="Ankyrin_rpt-contain_sf"/>
</dbReference>
<comment type="similarity">
    <text evidence="1 10 11">Belongs to the glutamine synthetase family.</text>
</comment>
<dbReference type="InterPro" id="IPR002656">
    <property type="entry name" value="Acyl_transf_3_dom"/>
</dbReference>
<evidence type="ECO:0000259" key="15">
    <source>
        <dbReference type="PROSITE" id="PS51987"/>
    </source>
</evidence>
<evidence type="ECO:0000256" key="2">
    <source>
        <dbReference type="ARBA" id="ARBA00011823"/>
    </source>
</evidence>
<dbReference type="PROSITE" id="PS51986">
    <property type="entry name" value="GS_BETA_GRASP"/>
    <property type="match status" value="1"/>
</dbReference>
<dbReference type="Pfam" id="PF01734">
    <property type="entry name" value="Patatin"/>
    <property type="match status" value="1"/>
</dbReference>